<gene>
    <name evidence="1" type="ORF">Tci_053543</name>
</gene>
<sequence length="213" mass="24942">MNQNNEDRQISVFEIDANDGETDVVFFEQAYAYHQQLVAEENRLPPTRNLINRDREGAEERLMPIISMIIADISLASLLSLPPKNSIISDKLQFLMCCWFYLNQKEHTSASTIEGVPYLYDNHVNEPLRSAQREKKVTSVFGFAFRGMLQEHRGYMDEQKGRLMKEKYFINDHLTFTVKYHKDIQTNSARIVGFEFNTFREYVLEVCRIINSI</sequence>
<dbReference type="AlphaFoldDB" id="A0A6L2NAA9"/>
<name>A0A6L2NAA9_TANCI</name>
<proteinExistence type="predicted"/>
<accession>A0A6L2NAA9</accession>
<keyword evidence="1" id="KW-0472">Membrane</keyword>
<comment type="caution">
    <text evidence="1">The sequence shown here is derived from an EMBL/GenBank/DDBJ whole genome shotgun (WGS) entry which is preliminary data.</text>
</comment>
<organism evidence="1">
    <name type="scientific">Tanacetum cinerariifolium</name>
    <name type="common">Dalmatian daisy</name>
    <name type="synonym">Chrysanthemum cinerariifolium</name>
    <dbReference type="NCBI Taxonomy" id="118510"/>
    <lineage>
        <taxon>Eukaryota</taxon>
        <taxon>Viridiplantae</taxon>
        <taxon>Streptophyta</taxon>
        <taxon>Embryophyta</taxon>
        <taxon>Tracheophyta</taxon>
        <taxon>Spermatophyta</taxon>
        <taxon>Magnoliopsida</taxon>
        <taxon>eudicotyledons</taxon>
        <taxon>Gunneridae</taxon>
        <taxon>Pentapetalae</taxon>
        <taxon>asterids</taxon>
        <taxon>campanulids</taxon>
        <taxon>Asterales</taxon>
        <taxon>Asteraceae</taxon>
        <taxon>Asteroideae</taxon>
        <taxon>Anthemideae</taxon>
        <taxon>Anthemidinae</taxon>
        <taxon>Tanacetum</taxon>
    </lineage>
</organism>
<protein>
    <submittedName>
        <fullName evidence="1">Transmembrane 9 superfamily member 8-like</fullName>
    </submittedName>
</protein>
<dbReference type="EMBL" id="BKCJ010008308">
    <property type="protein sequence ID" value="GEU81565.1"/>
    <property type="molecule type" value="Genomic_DNA"/>
</dbReference>
<reference evidence="1" key="1">
    <citation type="journal article" date="2019" name="Sci. Rep.">
        <title>Draft genome of Tanacetum cinerariifolium, the natural source of mosquito coil.</title>
        <authorList>
            <person name="Yamashiro T."/>
            <person name="Shiraishi A."/>
            <person name="Satake H."/>
            <person name="Nakayama K."/>
        </authorList>
    </citation>
    <scope>NUCLEOTIDE SEQUENCE</scope>
</reference>
<evidence type="ECO:0000313" key="1">
    <source>
        <dbReference type="EMBL" id="GEU81565.1"/>
    </source>
</evidence>
<keyword evidence="1" id="KW-0812">Transmembrane</keyword>